<dbReference type="Proteomes" id="UP000187203">
    <property type="component" value="Unassembled WGS sequence"/>
</dbReference>
<comment type="caution">
    <text evidence="1">The sequence shown here is derived from an EMBL/GenBank/DDBJ whole genome shotgun (WGS) entry which is preliminary data.</text>
</comment>
<name>A0A1R3KFY3_9ROSI</name>
<dbReference type="EMBL" id="AWUE01013747">
    <property type="protein sequence ID" value="OMP05993.1"/>
    <property type="molecule type" value="Genomic_DNA"/>
</dbReference>
<organism evidence="1 2">
    <name type="scientific">Corchorus olitorius</name>
    <dbReference type="NCBI Taxonomy" id="93759"/>
    <lineage>
        <taxon>Eukaryota</taxon>
        <taxon>Viridiplantae</taxon>
        <taxon>Streptophyta</taxon>
        <taxon>Embryophyta</taxon>
        <taxon>Tracheophyta</taxon>
        <taxon>Spermatophyta</taxon>
        <taxon>Magnoliopsida</taxon>
        <taxon>eudicotyledons</taxon>
        <taxon>Gunneridae</taxon>
        <taxon>Pentapetalae</taxon>
        <taxon>rosids</taxon>
        <taxon>malvids</taxon>
        <taxon>Malvales</taxon>
        <taxon>Malvaceae</taxon>
        <taxon>Grewioideae</taxon>
        <taxon>Apeibeae</taxon>
        <taxon>Corchorus</taxon>
    </lineage>
</organism>
<evidence type="ECO:0000313" key="2">
    <source>
        <dbReference type="Proteomes" id="UP000187203"/>
    </source>
</evidence>
<reference evidence="2" key="1">
    <citation type="submission" date="2013-09" db="EMBL/GenBank/DDBJ databases">
        <title>Corchorus olitorius genome sequencing.</title>
        <authorList>
            <person name="Alam M."/>
            <person name="Haque M.S."/>
            <person name="Islam M.S."/>
            <person name="Emdad E.M."/>
            <person name="Islam M.M."/>
            <person name="Ahmed B."/>
            <person name="Halim A."/>
            <person name="Hossen Q.M.M."/>
            <person name="Hossain M.Z."/>
            <person name="Ahmed R."/>
            <person name="Khan M.M."/>
            <person name="Islam R."/>
            <person name="Rashid M.M."/>
            <person name="Khan S.A."/>
            <person name="Rahman M.S."/>
            <person name="Alam M."/>
            <person name="Yahiya A.S."/>
            <person name="Khan M.S."/>
            <person name="Azam M.S."/>
            <person name="Haque T."/>
            <person name="Lashkar M.Z.H."/>
            <person name="Akhand A.I."/>
            <person name="Morshed G."/>
            <person name="Roy S."/>
            <person name="Uddin K.S."/>
            <person name="Rabeya T."/>
            <person name="Hossain A.S."/>
            <person name="Chowdhury A."/>
            <person name="Snigdha A.R."/>
            <person name="Mortoza M.S."/>
            <person name="Matin S.A."/>
            <person name="Hoque S.M.E."/>
            <person name="Islam M.K."/>
            <person name="Roy D.K."/>
            <person name="Haider R."/>
            <person name="Moosa M.M."/>
            <person name="Elias S.M."/>
            <person name="Hasan A.M."/>
            <person name="Jahan S."/>
            <person name="Shafiuddin M."/>
            <person name="Mahmood N."/>
            <person name="Shommy N.S."/>
        </authorList>
    </citation>
    <scope>NUCLEOTIDE SEQUENCE [LARGE SCALE GENOMIC DNA]</scope>
    <source>
        <strain evidence="2">cv. O-4</strain>
    </source>
</reference>
<evidence type="ECO:0000313" key="1">
    <source>
        <dbReference type="EMBL" id="OMP05993.1"/>
    </source>
</evidence>
<dbReference type="AlphaFoldDB" id="A0A1R3KFY3"/>
<sequence>MVSALINSKLKLTGSHRNKVKLREEVTIFSKWESKGNKART</sequence>
<proteinExistence type="predicted"/>
<keyword evidence="2" id="KW-1185">Reference proteome</keyword>
<protein>
    <submittedName>
        <fullName evidence="1">Uncharacterized protein</fullName>
    </submittedName>
</protein>
<gene>
    <name evidence="1" type="ORF">COLO4_08402</name>
</gene>
<accession>A0A1R3KFY3</accession>